<keyword evidence="3" id="KW-1185">Reference proteome</keyword>
<evidence type="ECO:0000256" key="1">
    <source>
        <dbReference type="SAM" id="MobiDB-lite"/>
    </source>
</evidence>
<protein>
    <submittedName>
        <fullName evidence="2">Uncharacterized protein</fullName>
    </submittedName>
</protein>
<dbReference type="AlphaFoldDB" id="A0A653DSP4"/>
<feature type="compositionally biased region" description="Basic and acidic residues" evidence="1">
    <location>
        <begin position="53"/>
        <end position="66"/>
    </location>
</feature>
<gene>
    <name evidence="2" type="ORF">CALMAC_LOCUS19646</name>
</gene>
<feature type="region of interest" description="Disordered" evidence="1">
    <location>
        <begin position="17"/>
        <end position="88"/>
    </location>
</feature>
<evidence type="ECO:0000313" key="3">
    <source>
        <dbReference type="Proteomes" id="UP000410492"/>
    </source>
</evidence>
<dbReference type="OrthoDB" id="6159439at2759"/>
<dbReference type="Proteomes" id="UP000410492">
    <property type="component" value="Unassembled WGS sequence"/>
</dbReference>
<feature type="compositionally biased region" description="Acidic residues" evidence="1">
    <location>
        <begin position="67"/>
        <end position="88"/>
    </location>
</feature>
<sequence length="88" mass="9913">KPSRAELLPWLKRLECPGPQLPQHGTHQLHQQTAHRTRKGVPLQQVPDESQEDRDRLGTAVERDPGEDLVPEQEDEAEEEDEGGSDTS</sequence>
<organism evidence="2 3">
    <name type="scientific">Callosobruchus maculatus</name>
    <name type="common">Southern cowpea weevil</name>
    <name type="synonym">Pulse bruchid</name>
    <dbReference type="NCBI Taxonomy" id="64391"/>
    <lineage>
        <taxon>Eukaryota</taxon>
        <taxon>Metazoa</taxon>
        <taxon>Ecdysozoa</taxon>
        <taxon>Arthropoda</taxon>
        <taxon>Hexapoda</taxon>
        <taxon>Insecta</taxon>
        <taxon>Pterygota</taxon>
        <taxon>Neoptera</taxon>
        <taxon>Endopterygota</taxon>
        <taxon>Coleoptera</taxon>
        <taxon>Polyphaga</taxon>
        <taxon>Cucujiformia</taxon>
        <taxon>Chrysomeloidea</taxon>
        <taxon>Chrysomelidae</taxon>
        <taxon>Bruchinae</taxon>
        <taxon>Bruchini</taxon>
        <taxon>Callosobruchus</taxon>
    </lineage>
</organism>
<feature type="compositionally biased region" description="Polar residues" evidence="1">
    <location>
        <begin position="23"/>
        <end position="32"/>
    </location>
</feature>
<name>A0A653DSP4_CALMS</name>
<proteinExistence type="predicted"/>
<feature type="non-terminal residue" evidence="2">
    <location>
        <position position="1"/>
    </location>
</feature>
<accession>A0A653DSP4</accession>
<evidence type="ECO:0000313" key="2">
    <source>
        <dbReference type="EMBL" id="VEN62555.1"/>
    </source>
</evidence>
<dbReference type="EMBL" id="CAACVG010013956">
    <property type="protein sequence ID" value="VEN62555.1"/>
    <property type="molecule type" value="Genomic_DNA"/>
</dbReference>
<reference evidence="2 3" key="1">
    <citation type="submission" date="2019-01" db="EMBL/GenBank/DDBJ databases">
        <authorList>
            <person name="Sayadi A."/>
        </authorList>
    </citation>
    <scope>NUCLEOTIDE SEQUENCE [LARGE SCALE GENOMIC DNA]</scope>
</reference>